<evidence type="ECO:0000256" key="2">
    <source>
        <dbReference type="SAM" id="SignalP"/>
    </source>
</evidence>
<dbReference type="EMBL" id="JBHLTC010000032">
    <property type="protein sequence ID" value="MFC0627350.1"/>
    <property type="molecule type" value="Genomic_DNA"/>
</dbReference>
<reference evidence="3 4" key="1">
    <citation type="submission" date="2024-09" db="EMBL/GenBank/DDBJ databases">
        <authorList>
            <person name="Sun Q."/>
            <person name="Mori K."/>
        </authorList>
    </citation>
    <scope>NUCLEOTIDE SEQUENCE [LARGE SCALE GENOMIC DNA]</scope>
    <source>
        <strain evidence="3 4">CGMCC 1.15906</strain>
    </source>
</reference>
<dbReference type="RefSeq" id="WP_380051925.1">
    <property type="nucleotide sequence ID" value="NZ_JBHLTC010000032.1"/>
</dbReference>
<feature type="signal peptide" evidence="2">
    <location>
        <begin position="1"/>
        <end position="30"/>
    </location>
</feature>
<comment type="caution">
    <text evidence="3">The sequence shown here is derived from an EMBL/GenBank/DDBJ whole genome shotgun (WGS) entry which is preliminary data.</text>
</comment>
<protein>
    <submittedName>
        <fullName evidence="3">Uncharacterized protein</fullName>
    </submittedName>
</protein>
<name>A0ABV6QRU4_9ACTN</name>
<evidence type="ECO:0000313" key="4">
    <source>
        <dbReference type="Proteomes" id="UP001589890"/>
    </source>
</evidence>
<gene>
    <name evidence="3" type="ORF">ACFFGN_24965</name>
</gene>
<dbReference type="Proteomes" id="UP001589890">
    <property type="component" value="Unassembled WGS sequence"/>
</dbReference>
<accession>A0ABV6QRU4</accession>
<evidence type="ECO:0000313" key="3">
    <source>
        <dbReference type="EMBL" id="MFC0627350.1"/>
    </source>
</evidence>
<keyword evidence="2" id="KW-0732">Signal</keyword>
<keyword evidence="4" id="KW-1185">Reference proteome</keyword>
<evidence type="ECO:0000256" key="1">
    <source>
        <dbReference type="SAM" id="MobiDB-lite"/>
    </source>
</evidence>
<feature type="compositionally biased region" description="Low complexity" evidence="1">
    <location>
        <begin position="71"/>
        <end position="84"/>
    </location>
</feature>
<feature type="chain" id="PRO_5046830541" evidence="2">
    <location>
        <begin position="31"/>
        <end position="84"/>
    </location>
</feature>
<organism evidence="3 4">
    <name type="scientific">Kribbella deserti</name>
    <dbReference type="NCBI Taxonomy" id="1926257"/>
    <lineage>
        <taxon>Bacteria</taxon>
        <taxon>Bacillati</taxon>
        <taxon>Actinomycetota</taxon>
        <taxon>Actinomycetes</taxon>
        <taxon>Propionibacteriales</taxon>
        <taxon>Kribbellaceae</taxon>
        <taxon>Kribbella</taxon>
    </lineage>
</organism>
<sequence>MMKLTASKRLLIGGAATAAVALGIGGVAFAAGGDDPGRQEQGYVTIVENPTADTPAPAADRDCPEKGGSQGAQNGAQGSAEGQA</sequence>
<feature type="region of interest" description="Disordered" evidence="1">
    <location>
        <begin position="49"/>
        <end position="84"/>
    </location>
</feature>
<proteinExistence type="predicted"/>